<protein>
    <submittedName>
        <fullName evidence="1">Uncharacterized protein</fullName>
    </submittedName>
</protein>
<proteinExistence type="predicted"/>
<evidence type="ECO:0000313" key="1">
    <source>
        <dbReference type="EMBL" id="CUP90218.1"/>
    </source>
</evidence>
<gene>
    <name evidence="1" type="ORF">ERS852557_02122</name>
</gene>
<evidence type="ECO:0000313" key="2">
    <source>
        <dbReference type="Proteomes" id="UP000095541"/>
    </source>
</evidence>
<sequence length="35" mass="4318">MYSSTVFTEKVTGVLFYFHDAVFRYFRYLLYVRTP</sequence>
<name>A0A174S3K5_BACT4</name>
<accession>A0A174S3K5</accession>
<dbReference type="AlphaFoldDB" id="A0A174S3K5"/>
<dbReference type="EMBL" id="CZBI01000002">
    <property type="protein sequence ID" value="CUP90218.1"/>
    <property type="molecule type" value="Genomic_DNA"/>
</dbReference>
<organism evidence="1 2">
    <name type="scientific">Bacteroides thetaiotaomicron</name>
    <dbReference type="NCBI Taxonomy" id="818"/>
    <lineage>
        <taxon>Bacteria</taxon>
        <taxon>Pseudomonadati</taxon>
        <taxon>Bacteroidota</taxon>
        <taxon>Bacteroidia</taxon>
        <taxon>Bacteroidales</taxon>
        <taxon>Bacteroidaceae</taxon>
        <taxon>Bacteroides</taxon>
    </lineage>
</organism>
<dbReference type="Proteomes" id="UP000095541">
    <property type="component" value="Unassembled WGS sequence"/>
</dbReference>
<reference evidence="1 2" key="1">
    <citation type="submission" date="2015-09" db="EMBL/GenBank/DDBJ databases">
        <authorList>
            <consortium name="Pathogen Informatics"/>
        </authorList>
    </citation>
    <scope>NUCLEOTIDE SEQUENCE [LARGE SCALE GENOMIC DNA]</scope>
    <source>
        <strain evidence="1 2">2789STDY5834945</strain>
    </source>
</reference>